<dbReference type="InterPro" id="IPR049504">
    <property type="entry name" value="O-antigen_lig"/>
</dbReference>
<feature type="transmembrane region" description="Helical" evidence="1">
    <location>
        <begin position="342"/>
        <end position="361"/>
    </location>
</feature>
<dbReference type="GeneID" id="67042017"/>
<dbReference type="RefSeq" id="WP_028020233.1">
    <property type="nucleotide sequence ID" value="NZ_BTSP01000001.1"/>
</dbReference>
<dbReference type="GO" id="GO:0016874">
    <property type="term" value="F:ligase activity"/>
    <property type="evidence" value="ECO:0007669"/>
    <property type="project" value="UniProtKB-KW"/>
</dbReference>
<comment type="caution">
    <text evidence="2">The sequence shown here is derived from an EMBL/GenBank/DDBJ whole genome shotgun (WGS) entry which is preliminary data.</text>
</comment>
<feature type="transmembrane region" description="Helical" evidence="1">
    <location>
        <begin position="95"/>
        <end position="115"/>
    </location>
</feature>
<evidence type="ECO:0000313" key="2">
    <source>
        <dbReference type="EMBL" id="MDT2536737.1"/>
    </source>
</evidence>
<keyword evidence="2" id="KW-0436">Ligase</keyword>
<accession>A0AAW8SPN2</accession>
<feature type="transmembrane region" description="Helical" evidence="1">
    <location>
        <begin position="368"/>
        <end position="386"/>
    </location>
</feature>
<gene>
    <name evidence="2" type="ORF">P7D78_01250</name>
</gene>
<name>A0AAW8SPN2_9ENTE</name>
<dbReference type="Proteomes" id="UP001249240">
    <property type="component" value="Unassembled WGS sequence"/>
</dbReference>
<feature type="transmembrane region" description="Helical" evidence="1">
    <location>
        <begin position="189"/>
        <end position="209"/>
    </location>
</feature>
<reference evidence="2" key="1">
    <citation type="submission" date="2023-03" db="EMBL/GenBank/DDBJ databases">
        <authorList>
            <person name="Shen W."/>
            <person name="Cai J."/>
        </authorList>
    </citation>
    <scope>NUCLEOTIDE SEQUENCE</scope>
    <source>
        <strain evidence="2">B646-2</strain>
    </source>
</reference>
<feature type="transmembrane region" description="Helical" evidence="1">
    <location>
        <begin position="64"/>
        <end position="83"/>
    </location>
</feature>
<keyword evidence="1" id="KW-0812">Transmembrane</keyword>
<dbReference type="EMBL" id="JARPXM010000001">
    <property type="protein sequence ID" value="MDT2536737.1"/>
    <property type="molecule type" value="Genomic_DNA"/>
</dbReference>
<feature type="transmembrane region" description="Helical" evidence="1">
    <location>
        <begin position="34"/>
        <end position="52"/>
    </location>
</feature>
<feature type="transmembrane region" description="Helical" evidence="1">
    <location>
        <begin position="159"/>
        <end position="182"/>
    </location>
</feature>
<feature type="transmembrane region" description="Helical" evidence="1">
    <location>
        <begin position="238"/>
        <end position="257"/>
    </location>
</feature>
<sequence length="418" mass="48368">MVDRIKIHIFLIMIIIFPLIDIFNGVFISYGHNIPLGTAYRVLFIAYILYGALSKGVKRTGDYLLLLISLFLLILLCIVQTVYFKTGLSLLIKELSYVIRFSLCLLIPFFANQYIDYLSIRKLSKVTVFLDLFLIGGLIIPYFLGLGNSTYDDTAGFKGFYFATNDIAFAFLILLFFVGWFLIHHEKCLIPAGILLALYFLNMYCLLILGTKSGLLTGVLYTFYLIFYFLSRYRSRSLFAQFFVFEFLLLGLFLLLMKGKEFLLTALSGVIARFAYFRTLYQDDWPRLLLSSRNVYLKDAMDNFLQAPKNQYLFLFGAGFENRWDWYGRKGGLIEMDFFDMFFSYGIIGTFLLIAVVGYFLRLAVYHGADNFCVFLLIFTIIYSFLVGHVFFSALSATVFGFMCMLIQVIKKEQGWQR</sequence>
<feature type="transmembrane region" description="Helical" evidence="1">
    <location>
        <begin position="7"/>
        <end position="28"/>
    </location>
</feature>
<dbReference type="Pfam" id="PF13425">
    <property type="entry name" value="O-antigen_lig"/>
    <property type="match status" value="1"/>
</dbReference>
<keyword evidence="1" id="KW-1133">Transmembrane helix</keyword>
<evidence type="ECO:0000313" key="3">
    <source>
        <dbReference type="Proteomes" id="UP001249240"/>
    </source>
</evidence>
<protein>
    <submittedName>
        <fullName evidence="2">O-antigen ligase family protein</fullName>
    </submittedName>
</protein>
<proteinExistence type="predicted"/>
<organism evidence="2 3">
    <name type="scientific">Enterococcus raffinosus</name>
    <dbReference type="NCBI Taxonomy" id="71452"/>
    <lineage>
        <taxon>Bacteria</taxon>
        <taxon>Bacillati</taxon>
        <taxon>Bacillota</taxon>
        <taxon>Bacilli</taxon>
        <taxon>Lactobacillales</taxon>
        <taxon>Enterococcaceae</taxon>
        <taxon>Enterococcus</taxon>
    </lineage>
</organism>
<feature type="transmembrane region" description="Helical" evidence="1">
    <location>
        <begin position="127"/>
        <end position="147"/>
    </location>
</feature>
<feature type="transmembrane region" description="Helical" evidence="1">
    <location>
        <begin position="215"/>
        <end position="231"/>
    </location>
</feature>
<keyword evidence="1" id="KW-0472">Membrane</keyword>
<dbReference type="AlphaFoldDB" id="A0AAW8SPN2"/>
<evidence type="ECO:0000256" key="1">
    <source>
        <dbReference type="SAM" id="Phobius"/>
    </source>
</evidence>